<gene>
    <name evidence="3" type="ordered locus">trd_A0335</name>
</gene>
<sequence length="393" mass="41674">MRLALINIGCLFTGDINNPLLPDCDTVIVEDGTITQIGKFSDLAAEVEQASTVVDVNGMTVAPGLIDSHCHVVLGDYTPRQKCVDFLDSYVHGGVTAVVSASEVHAPGRPHDRHAVMGLAIAAHHCFKHFRPNGMKVFAGSIILEPFLTEEDLHYVAAAGVRYAKFGFGAYDDPREGEPQVRWAKAAGLVVMSHCGGASIPGSQPILAEHLVVLQPHVLGHINGGPTSLPDEDIELLVTQTDMALQLVQAGNLRSALRIVELAHQTGNLHRVLVATDTPTGTGVMPLGMVKSIAELSSLSSTPPEIVWSWATGNNADAFRLPTGKIAAGWPADLVVIDAPWGSVATDAAGALRRGDIPGIAAVIIDGAIRTRRSRNTPPSRREVLVKERGSNP</sequence>
<feature type="compositionally biased region" description="Basic and acidic residues" evidence="1">
    <location>
        <begin position="380"/>
        <end position="393"/>
    </location>
</feature>
<name>B9L3H1_THERP</name>
<keyword evidence="3" id="KW-0614">Plasmid</keyword>
<dbReference type="RefSeq" id="WP_012642923.1">
    <property type="nucleotide sequence ID" value="NC_011961.1"/>
</dbReference>
<dbReference type="SUPFAM" id="SSF51338">
    <property type="entry name" value="Composite domain of metallo-dependent hydrolases"/>
    <property type="match status" value="1"/>
</dbReference>
<dbReference type="Gene3D" id="2.30.40.10">
    <property type="entry name" value="Urease, subunit C, domain 1"/>
    <property type="match status" value="1"/>
</dbReference>
<dbReference type="InterPro" id="IPR011059">
    <property type="entry name" value="Metal-dep_hydrolase_composite"/>
</dbReference>
<dbReference type="CDD" id="cd01292">
    <property type="entry name" value="metallo-dependent_hydrolases"/>
    <property type="match status" value="1"/>
</dbReference>
<reference evidence="3 4" key="1">
    <citation type="journal article" date="2009" name="PLoS ONE">
        <title>Complete genome sequence of the aerobic CO-oxidizing thermophile Thermomicrobium roseum.</title>
        <authorList>
            <person name="Wu D."/>
            <person name="Raymond J."/>
            <person name="Wu M."/>
            <person name="Chatterji S."/>
            <person name="Ren Q."/>
            <person name="Graham J.E."/>
            <person name="Bryant D.A."/>
            <person name="Robb F."/>
            <person name="Colman A."/>
            <person name="Tallon L.J."/>
            <person name="Badger J.H."/>
            <person name="Madupu R."/>
            <person name="Ward N.L."/>
            <person name="Eisen J.A."/>
        </authorList>
    </citation>
    <scope>NUCLEOTIDE SEQUENCE [LARGE SCALE GENOMIC DNA]</scope>
    <source>
        <strain evidence="4">ATCC 27502 / DSM 5159 / P-2</strain>
        <plasmid evidence="3">unnamed</plasmid>
    </source>
</reference>
<dbReference type="Gene3D" id="3.20.20.140">
    <property type="entry name" value="Metal-dependent hydrolases"/>
    <property type="match status" value="1"/>
</dbReference>
<keyword evidence="4" id="KW-1185">Reference proteome</keyword>
<evidence type="ECO:0000313" key="4">
    <source>
        <dbReference type="Proteomes" id="UP000000447"/>
    </source>
</evidence>
<dbReference type="HOGENOM" id="CLU_057825_0_0_0"/>
<dbReference type="PANTHER" id="PTHR43135">
    <property type="entry name" value="ALPHA-D-RIBOSE 1-METHYLPHOSPHONATE 5-TRIPHOSPHATE DIPHOSPHATASE"/>
    <property type="match status" value="1"/>
</dbReference>
<organism evidence="3 4">
    <name type="scientific">Thermomicrobium roseum (strain ATCC 27502 / DSM 5159 / P-2)</name>
    <dbReference type="NCBI Taxonomy" id="309801"/>
    <lineage>
        <taxon>Bacteria</taxon>
        <taxon>Pseudomonadati</taxon>
        <taxon>Thermomicrobiota</taxon>
        <taxon>Thermomicrobia</taxon>
        <taxon>Thermomicrobiales</taxon>
        <taxon>Thermomicrobiaceae</taxon>
        <taxon>Thermomicrobium</taxon>
    </lineage>
</organism>
<dbReference type="EMBL" id="CP001276">
    <property type="protein sequence ID" value="ACM06936.1"/>
    <property type="molecule type" value="Genomic_DNA"/>
</dbReference>
<dbReference type="Pfam" id="PF01979">
    <property type="entry name" value="Amidohydro_1"/>
    <property type="match status" value="1"/>
</dbReference>
<dbReference type="PANTHER" id="PTHR43135:SF3">
    <property type="entry name" value="ALPHA-D-RIBOSE 1-METHYLPHOSPHONATE 5-TRIPHOSPHATE DIPHOSPHATASE"/>
    <property type="match status" value="1"/>
</dbReference>
<dbReference type="Proteomes" id="UP000000447">
    <property type="component" value="Plasmid unnamed"/>
</dbReference>
<keyword evidence="3" id="KW-0378">Hydrolase</keyword>
<evidence type="ECO:0000259" key="2">
    <source>
        <dbReference type="Pfam" id="PF01979"/>
    </source>
</evidence>
<dbReference type="eggNOG" id="COG1228">
    <property type="taxonomic scope" value="Bacteria"/>
</dbReference>
<dbReference type="AlphaFoldDB" id="B9L3H1"/>
<dbReference type="InterPro" id="IPR032466">
    <property type="entry name" value="Metal_Hydrolase"/>
</dbReference>
<dbReference type="OrthoDB" id="9776488at2"/>
<dbReference type="SUPFAM" id="SSF51556">
    <property type="entry name" value="Metallo-dependent hydrolases"/>
    <property type="match status" value="1"/>
</dbReference>
<accession>B9L3H1</accession>
<dbReference type="InterPro" id="IPR006680">
    <property type="entry name" value="Amidohydro-rel"/>
</dbReference>
<dbReference type="GO" id="GO:0016810">
    <property type="term" value="F:hydrolase activity, acting on carbon-nitrogen (but not peptide) bonds"/>
    <property type="evidence" value="ECO:0007669"/>
    <property type="project" value="InterPro"/>
</dbReference>
<dbReference type="KEGG" id="tro:trd_A0335"/>
<evidence type="ECO:0000256" key="1">
    <source>
        <dbReference type="SAM" id="MobiDB-lite"/>
    </source>
</evidence>
<feature type="region of interest" description="Disordered" evidence="1">
    <location>
        <begin position="373"/>
        <end position="393"/>
    </location>
</feature>
<geneLocation type="plasmid" evidence="4">
    <name>Tros</name>
</geneLocation>
<proteinExistence type="predicted"/>
<dbReference type="InterPro" id="IPR051781">
    <property type="entry name" value="Metallo-dep_Hydrolase"/>
</dbReference>
<protein>
    <submittedName>
        <fullName evidence="3">Amidohydrolase 3</fullName>
    </submittedName>
</protein>
<feature type="domain" description="Amidohydrolase-related" evidence="2">
    <location>
        <begin position="61"/>
        <end position="349"/>
    </location>
</feature>
<evidence type="ECO:0000313" key="3">
    <source>
        <dbReference type="EMBL" id="ACM06936.1"/>
    </source>
</evidence>